<evidence type="ECO:0000313" key="3">
    <source>
        <dbReference type="Proteomes" id="UP000663444"/>
    </source>
</evidence>
<feature type="transmembrane region" description="Helical" evidence="1">
    <location>
        <begin position="44"/>
        <end position="63"/>
    </location>
</feature>
<keyword evidence="3" id="KW-1185">Reference proteome</keyword>
<dbReference type="EMBL" id="CP064781">
    <property type="protein sequence ID" value="QRJ63524.1"/>
    <property type="molecule type" value="Genomic_DNA"/>
</dbReference>
<keyword evidence="1" id="KW-0472">Membrane</keyword>
<sequence>MTDDELVRAGTRRVVGRAALRRLGALVREWQAEEAAKAVLAKRFSAGLAVAALLALALFHWLYR</sequence>
<reference evidence="2" key="1">
    <citation type="submission" date="2020-11" db="EMBL/GenBank/DDBJ databases">
        <title>Azospira restricta DSM 18626 genome sequence.</title>
        <authorList>
            <person name="Moe W.M."/>
        </authorList>
    </citation>
    <scope>NUCLEOTIDE SEQUENCE</scope>
    <source>
        <strain evidence="2">DSM 18626</strain>
    </source>
</reference>
<keyword evidence="1" id="KW-1133">Transmembrane helix</keyword>
<dbReference type="KEGG" id="ares:IWH25_17570"/>
<accession>A0A974PXX4</accession>
<name>A0A974PXX4_9RHOO</name>
<protein>
    <submittedName>
        <fullName evidence="2">Uncharacterized protein</fullName>
    </submittedName>
</protein>
<evidence type="ECO:0000256" key="1">
    <source>
        <dbReference type="SAM" id="Phobius"/>
    </source>
</evidence>
<proteinExistence type="predicted"/>
<organism evidence="2 3">
    <name type="scientific">Azospira restricta</name>
    <dbReference type="NCBI Taxonomy" id="404405"/>
    <lineage>
        <taxon>Bacteria</taxon>
        <taxon>Pseudomonadati</taxon>
        <taxon>Pseudomonadota</taxon>
        <taxon>Betaproteobacteria</taxon>
        <taxon>Rhodocyclales</taxon>
        <taxon>Rhodocyclaceae</taxon>
        <taxon>Azospira</taxon>
    </lineage>
</organism>
<gene>
    <name evidence="2" type="ORF">IWH25_17570</name>
</gene>
<dbReference type="RefSeq" id="WP_203387052.1">
    <property type="nucleotide sequence ID" value="NZ_CP064781.1"/>
</dbReference>
<evidence type="ECO:0000313" key="2">
    <source>
        <dbReference type="EMBL" id="QRJ63524.1"/>
    </source>
</evidence>
<keyword evidence="1" id="KW-0812">Transmembrane</keyword>
<dbReference type="AlphaFoldDB" id="A0A974PXX4"/>
<dbReference type="Proteomes" id="UP000663444">
    <property type="component" value="Chromosome"/>
</dbReference>